<sequence length="448" mass="50226">MGYIPQHALANLRNYSYKGVDKSLLSNYVLSPYWNWLVKLWPTWVAPNMITLCGLAIVIFNFATLIYYDPAYLAQKGGATGPPQWIYFTQVDCFGVLDYFCIKVLTPLTGELPTNPSVCIISNQKHIYDTRKQARRTGMAGPLGEMFDHGCDALNTTLEVILASQALNLGRSWWTVASQVATLANFYLTTWEEYYTGQLYLGVFSGPVEGIIMIVGIFVLTGIYGPTFWDQKILTSTGLEKVEAIASRVPNVGLNEAFMVFGALGLGFNIITSYVNVFVSCRTSGRSVLKPLMYLLPFPASAIVQVFWMNHPMFSNSDILNSPAFVPFLCAWGLLFSHQVGRIILAHITSQPFTWWDSMWVWSIIGAVDANLPWLIGRPPLIQSSPENTEKFVYVTLAVAFLSYARFIILVIDDITNYLGIACFTVRKKDSRGVWRRVDPQASSEKKI</sequence>
<organism evidence="5 6">
    <name type="scientific">Bondarzewia mesenterica</name>
    <dbReference type="NCBI Taxonomy" id="1095465"/>
    <lineage>
        <taxon>Eukaryota</taxon>
        <taxon>Fungi</taxon>
        <taxon>Dikarya</taxon>
        <taxon>Basidiomycota</taxon>
        <taxon>Agaricomycotina</taxon>
        <taxon>Agaricomycetes</taxon>
        <taxon>Russulales</taxon>
        <taxon>Bondarzewiaceae</taxon>
        <taxon>Bondarzewia</taxon>
    </lineage>
</organism>
<gene>
    <name evidence="5" type="ORF">EW146_g856</name>
</gene>
<evidence type="ECO:0000256" key="4">
    <source>
        <dbReference type="SAM" id="Phobius"/>
    </source>
</evidence>
<feature type="transmembrane region" description="Helical" evidence="4">
    <location>
        <begin position="320"/>
        <end position="341"/>
    </location>
</feature>
<feature type="transmembrane region" description="Helical" evidence="4">
    <location>
        <begin position="392"/>
        <end position="412"/>
    </location>
</feature>
<name>A0A4S4M640_9AGAM</name>
<protein>
    <submittedName>
        <fullName evidence="5">Uncharacterized protein</fullName>
    </submittedName>
</protein>
<proteinExistence type="inferred from homology"/>
<keyword evidence="4" id="KW-1133">Transmembrane helix</keyword>
<dbReference type="OrthoDB" id="196717at2759"/>
<dbReference type="Gene3D" id="1.20.120.1760">
    <property type="match status" value="2"/>
</dbReference>
<feature type="transmembrane region" description="Helical" evidence="4">
    <location>
        <begin position="199"/>
        <end position="224"/>
    </location>
</feature>
<keyword evidence="3 4" id="KW-0472">Membrane</keyword>
<dbReference type="GO" id="GO:0008610">
    <property type="term" value="P:lipid biosynthetic process"/>
    <property type="evidence" value="ECO:0007669"/>
    <property type="project" value="UniProtKB-ARBA"/>
</dbReference>
<dbReference type="InterPro" id="IPR043130">
    <property type="entry name" value="CDP-OH_PTrfase_TM_dom"/>
</dbReference>
<dbReference type="Proteomes" id="UP000310158">
    <property type="component" value="Unassembled WGS sequence"/>
</dbReference>
<keyword evidence="4" id="KW-0812">Transmembrane</keyword>
<feature type="transmembrane region" description="Helical" evidence="4">
    <location>
        <begin position="353"/>
        <end position="372"/>
    </location>
</feature>
<reference evidence="5 6" key="1">
    <citation type="submission" date="2019-02" db="EMBL/GenBank/DDBJ databases">
        <title>Genome sequencing of the rare red list fungi Bondarzewia mesenterica.</title>
        <authorList>
            <person name="Buettner E."/>
            <person name="Kellner H."/>
        </authorList>
    </citation>
    <scope>NUCLEOTIDE SEQUENCE [LARGE SCALE GENOMIC DNA]</scope>
    <source>
        <strain evidence="5 6">DSM 108281</strain>
    </source>
</reference>
<evidence type="ECO:0000313" key="5">
    <source>
        <dbReference type="EMBL" id="THH20505.1"/>
    </source>
</evidence>
<evidence type="ECO:0000256" key="1">
    <source>
        <dbReference type="ARBA" id="ARBA00004370"/>
    </source>
</evidence>
<dbReference type="PANTHER" id="PTHR10414:SF37">
    <property type="entry name" value="BB IN A BOXCAR, ISOFORM C"/>
    <property type="match status" value="1"/>
</dbReference>
<evidence type="ECO:0000313" key="6">
    <source>
        <dbReference type="Proteomes" id="UP000310158"/>
    </source>
</evidence>
<dbReference type="PIRSF" id="PIRSF015665">
    <property type="entry name" value="CHOPT"/>
    <property type="match status" value="1"/>
</dbReference>
<dbReference type="GO" id="GO:0016020">
    <property type="term" value="C:membrane"/>
    <property type="evidence" value="ECO:0007669"/>
    <property type="project" value="UniProtKB-SubCell"/>
</dbReference>
<comment type="subcellular location">
    <subcellularLocation>
        <location evidence="1">Membrane</location>
    </subcellularLocation>
</comment>
<accession>A0A4S4M640</accession>
<feature type="transmembrane region" description="Helical" evidence="4">
    <location>
        <begin position="291"/>
        <end position="308"/>
    </location>
</feature>
<dbReference type="EMBL" id="SGPL01000020">
    <property type="protein sequence ID" value="THH20505.1"/>
    <property type="molecule type" value="Genomic_DNA"/>
</dbReference>
<feature type="transmembrane region" description="Helical" evidence="4">
    <location>
        <begin position="44"/>
        <end position="68"/>
    </location>
</feature>
<dbReference type="PANTHER" id="PTHR10414">
    <property type="entry name" value="ETHANOLAMINEPHOSPHOTRANSFERASE"/>
    <property type="match status" value="1"/>
</dbReference>
<evidence type="ECO:0000256" key="2">
    <source>
        <dbReference type="ARBA" id="ARBA00010441"/>
    </source>
</evidence>
<evidence type="ECO:0000256" key="3">
    <source>
        <dbReference type="ARBA" id="ARBA00023136"/>
    </source>
</evidence>
<comment type="similarity">
    <text evidence="2">Belongs to the CDP-alcohol phosphatidyltransferase class-I family.</text>
</comment>
<dbReference type="InterPro" id="IPR014472">
    <property type="entry name" value="CHOPT"/>
</dbReference>
<keyword evidence="6" id="KW-1185">Reference proteome</keyword>
<comment type="caution">
    <text evidence="5">The sequence shown here is derived from an EMBL/GenBank/DDBJ whole genome shotgun (WGS) entry which is preliminary data.</text>
</comment>
<dbReference type="AlphaFoldDB" id="A0A4S4M640"/>
<feature type="transmembrane region" description="Helical" evidence="4">
    <location>
        <begin position="257"/>
        <end position="279"/>
    </location>
</feature>